<dbReference type="Pfam" id="PF19545">
    <property type="entry name" value="DUF6069"/>
    <property type="match status" value="1"/>
</dbReference>
<reference evidence="3" key="2">
    <citation type="submission" date="2024-06" db="EMBL/GenBank/DDBJ databases">
        <title>Micromonospora mangrovi CCTCC AA 2012012 genome sequences.</title>
        <authorList>
            <person name="Gao J."/>
        </authorList>
    </citation>
    <scope>NUCLEOTIDE SEQUENCE</scope>
    <source>
        <strain evidence="3">CCTCC AA 2012012</strain>
    </source>
</reference>
<reference evidence="2" key="1">
    <citation type="submission" date="2024-01" db="EMBL/GenBank/DDBJ databases">
        <title>The genome sequence of Micromonospora mangrovi CCTCC AA 2012012.</title>
        <authorList>
            <person name="Gao J."/>
        </authorList>
    </citation>
    <scope>NUCLEOTIDE SEQUENCE</scope>
    <source>
        <strain evidence="2">CCTCC AA 2012012</strain>
    </source>
</reference>
<name>A0AAU7MF59_9ACTN</name>
<dbReference type="EMBL" id="CP159342">
    <property type="protein sequence ID" value="XCH76827.1"/>
    <property type="molecule type" value="Genomic_DNA"/>
</dbReference>
<evidence type="ECO:0000256" key="1">
    <source>
        <dbReference type="SAM" id="Phobius"/>
    </source>
</evidence>
<evidence type="ECO:0000313" key="2">
    <source>
        <dbReference type="EMBL" id="XBP96123.1"/>
    </source>
</evidence>
<feature type="transmembrane region" description="Helical" evidence="1">
    <location>
        <begin position="21"/>
        <end position="39"/>
    </location>
</feature>
<sequence length="140" mass="14429">MANTRQAPPAPPRRGGSARTRLLAVVVATVATVAVWLIAHALDVTLAVKTGDTRQDVPVGAVIAATVVAGLIGWALLALLERVTAAGRTIWTVVAVLVLLVSLLGPLGGVSTGARITLALMHLVAAAVIIPAFRRSSHRR</sequence>
<dbReference type="InterPro" id="IPR045713">
    <property type="entry name" value="DUF6069"/>
</dbReference>
<feature type="transmembrane region" description="Helical" evidence="1">
    <location>
        <begin position="89"/>
        <end position="108"/>
    </location>
</feature>
<dbReference type="RefSeq" id="WP_350937566.1">
    <property type="nucleotide sequence ID" value="NZ_CP157762.1"/>
</dbReference>
<evidence type="ECO:0000313" key="3">
    <source>
        <dbReference type="EMBL" id="XCH76827.1"/>
    </source>
</evidence>
<feature type="transmembrane region" description="Helical" evidence="1">
    <location>
        <begin position="114"/>
        <end position="133"/>
    </location>
</feature>
<proteinExistence type="predicted"/>
<keyword evidence="1" id="KW-0472">Membrane</keyword>
<dbReference type="EMBL" id="CP157762">
    <property type="protein sequence ID" value="XBP96123.1"/>
    <property type="molecule type" value="Genomic_DNA"/>
</dbReference>
<gene>
    <name evidence="3" type="ORF">ABUL08_12255</name>
    <name evidence="2" type="ORF">VK199_12205</name>
</gene>
<keyword evidence="1" id="KW-0812">Transmembrane</keyword>
<protein>
    <submittedName>
        <fullName evidence="2">DUF6069 family protein</fullName>
    </submittedName>
</protein>
<accession>A0AAU7MF59</accession>
<organism evidence="2">
    <name type="scientific">Micromonospora sp. CCTCC AA 2012012</name>
    <dbReference type="NCBI Taxonomy" id="3111921"/>
    <lineage>
        <taxon>Bacteria</taxon>
        <taxon>Bacillati</taxon>
        <taxon>Actinomycetota</taxon>
        <taxon>Actinomycetes</taxon>
        <taxon>Micromonosporales</taxon>
        <taxon>Micromonosporaceae</taxon>
        <taxon>Micromonospora</taxon>
    </lineage>
</organism>
<dbReference type="AlphaFoldDB" id="A0AAU7MF59"/>
<feature type="transmembrane region" description="Helical" evidence="1">
    <location>
        <begin position="59"/>
        <end position="80"/>
    </location>
</feature>
<keyword evidence="1" id="KW-1133">Transmembrane helix</keyword>